<accession>A0AAV4RGR5</accession>
<keyword evidence="2" id="KW-1185">Reference proteome</keyword>
<comment type="caution">
    <text evidence="1">The sequence shown here is derived from an EMBL/GenBank/DDBJ whole genome shotgun (WGS) entry which is preliminary data.</text>
</comment>
<dbReference type="EMBL" id="BPLQ01006032">
    <property type="protein sequence ID" value="GIY19415.1"/>
    <property type="molecule type" value="Genomic_DNA"/>
</dbReference>
<dbReference type="AlphaFoldDB" id="A0AAV4RGR5"/>
<dbReference type="Proteomes" id="UP001054837">
    <property type="component" value="Unassembled WGS sequence"/>
</dbReference>
<evidence type="ECO:0000313" key="2">
    <source>
        <dbReference type="Proteomes" id="UP001054837"/>
    </source>
</evidence>
<reference evidence="1 2" key="1">
    <citation type="submission" date="2021-06" db="EMBL/GenBank/DDBJ databases">
        <title>Caerostris darwini draft genome.</title>
        <authorList>
            <person name="Kono N."/>
            <person name="Arakawa K."/>
        </authorList>
    </citation>
    <scope>NUCLEOTIDE SEQUENCE [LARGE SCALE GENOMIC DNA]</scope>
</reference>
<evidence type="ECO:0000313" key="1">
    <source>
        <dbReference type="EMBL" id="GIY19415.1"/>
    </source>
</evidence>
<sequence>MTHSPQHQNNLTFRSWQSGGICLFSRCTGHRSMKRSFLVIHFQEEGLDREMEEHIPVGRRGVCCTFSPDPISRHFAPRVAGPGGKSLGTFWTAMIGP</sequence>
<protein>
    <submittedName>
        <fullName evidence="1">Uncharacterized protein</fullName>
    </submittedName>
</protein>
<organism evidence="1 2">
    <name type="scientific">Caerostris darwini</name>
    <dbReference type="NCBI Taxonomy" id="1538125"/>
    <lineage>
        <taxon>Eukaryota</taxon>
        <taxon>Metazoa</taxon>
        <taxon>Ecdysozoa</taxon>
        <taxon>Arthropoda</taxon>
        <taxon>Chelicerata</taxon>
        <taxon>Arachnida</taxon>
        <taxon>Araneae</taxon>
        <taxon>Araneomorphae</taxon>
        <taxon>Entelegynae</taxon>
        <taxon>Araneoidea</taxon>
        <taxon>Araneidae</taxon>
        <taxon>Caerostris</taxon>
    </lineage>
</organism>
<proteinExistence type="predicted"/>
<name>A0AAV4RGR5_9ARAC</name>
<gene>
    <name evidence="1" type="ORF">CDAR_414821</name>
</gene>